<dbReference type="PANTHER" id="PTHR44520">
    <property type="entry name" value="RESPONSE REGULATOR RCP1-RELATED"/>
    <property type="match status" value="1"/>
</dbReference>
<evidence type="ECO:0000313" key="4">
    <source>
        <dbReference type="Proteomes" id="UP000199116"/>
    </source>
</evidence>
<protein>
    <submittedName>
        <fullName evidence="3">Response regulator receiver domain-containing protein</fullName>
    </submittedName>
</protein>
<keyword evidence="1" id="KW-0597">Phosphoprotein</keyword>
<gene>
    <name evidence="3" type="ORF">SAMN04488033_1257</name>
</gene>
<dbReference type="PROSITE" id="PS50110">
    <property type="entry name" value="RESPONSE_REGULATORY"/>
    <property type="match status" value="1"/>
</dbReference>
<dbReference type="SMART" id="SM00448">
    <property type="entry name" value="REC"/>
    <property type="match status" value="1"/>
</dbReference>
<dbReference type="EMBL" id="FOOH01000025">
    <property type="protein sequence ID" value="SFG07441.1"/>
    <property type="molecule type" value="Genomic_DNA"/>
</dbReference>
<evidence type="ECO:0000259" key="2">
    <source>
        <dbReference type="PROSITE" id="PS50110"/>
    </source>
</evidence>
<evidence type="ECO:0000256" key="1">
    <source>
        <dbReference type="PROSITE-ProRule" id="PRU00169"/>
    </source>
</evidence>
<dbReference type="SUPFAM" id="SSF52172">
    <property type="entry name" value="CheY-like"/>
    <property type="match status" value="1"/>
</dbReference>
<feature type="domain" description="Response regulatory" evidence="2">
    <location>
        <begin position="3"/>
        <end position="120"/>
    </location>
</feature>
<dbReference type="InterPro" id="IPR052893">
    <property type="entry name" value="TCS_response_regulator"/>
</dbReference>
<dbReference type="Gene3D" id="3.40.50.2300">
    <property type="match status" value="1"/>
</dbReference>
<dbReference type="AlphaFoldDB" id="A0A1I2P1W5"/>
<keyword evidence="4" id="KW-1185">Reference proteome</keyword>
<feature type="modified residue" description="4-aspartylphosphate" evidence="1">
    <location>
        <position position="54"/>
    </location>
</feature>
<evidence type="ECO:0000313" key="3">
    <source>
        <dbReference type="EMBL" id="SFG07441.1"/>
    </source>
</evidence>
<dbReference type="InterPro" id="IPR001789">
    <property type="entry name" value="Sig_transdc_resp-reg_receiver"/>
</dbReference>
<reference evidence="4" key="1">
    <citation type="submission" date="2016-10" db="EMBL/GenBank/DDBJ databases">
        <authorList>
            <person name="Varghese N."/>
            <person name="Submissions S."/>
        </authorList>
    </citation>
    <scope>NUCLEOTIDE SEQUENCE [LARGE SCALE GENOMIC DNA]</scope>
    <source>
        <strain evidence="4">DSM 23515</strain>
    </source>
</reference>
<dbReference type="Proteomes" id="UP000199116">
    <property type="component" value="Unassembled WGS sequence"/>
</dbReference>
<dbReference type="PANTHER" id="PTHR44520:SF2">
    <property type="entry name" value="RESPONSE REGULATOR RCP1"/>
    <property type="match status" value="1"/>
</dbReference>
<dbReference type="CDD" id="cd00156">
    <property type="entry name" value="REC"/>
    <property type="match status" value="1"/>
</dbReference>
<dbReference type="RefSeq" id="WP_093305872.1">
    <property type="nucleotide sequence ID" value="NZ_FOOH01000025.1"/>
</dbReference>
<dbReference type="Pfam" id="PF00072">
    <property type="entry name" value="Response_reg"/>
    <property type="match status" value="1"/>
</dbReference>
<name>A0A1I2P1W5_9FLAO</name>
<sequence>MSTIILVDDQPIANFITRKLLEIEGYDKDVVDFTNPEEALVYLEERQNTLIFLDLNMPEMNGWEFLDLLKSKGHEHRIIILTSSTSAVDRNKAKEYPAVIEFIEKPLNKNKFARLQPILKQS</sequence>
<accession>A0A1I2P1W5</accession>
<organism evidence="3 4">
    <name type="scientific">Salegentibacter agarivorans</name>
    <dbReference type="NCBI Taxonomy" id="345907"/>
    <lineage>
        <taxon>Bacteria</taxon>
        <taxon>Pseudomonadati</taxon>
        <taxon>Bacteroidota</taxon>
        <taxon>Flavobacteriia</taxon>
        <taxon>Flavobacteriales</taxon>
        <taxon>Flavobacteriaceae</taxon>
        <taxon>Salegentibacter</taxon>
    </lineage>
</organism>
<proteinExistence type="predicted"/>
<dbReference type="InterPro" id="IPR011006">
    <property type="entry name" value="CheY-like_superfamily"/>
</dbReference>
<dbReference type="GO" id="GO:0000160">
    <property type="term" value="P:phosphorelay signal transduction system"/>
    <property type="evidence" value="ECO:0007669"/>
    <property type="project" value="InterPro"/>
</dbReference>